<evidence type="ECO:0000313" key="3">
    <source>
        <dbReference type="EMBL" id="MBD2315743.1"/>
    </source>
</evidence>
<dbReference type="Proteomes" id="UP000618445">
    <property type="component" value="Unassembled WGS sequence"/>
</dbReference>
<name>A0ABR8C4U0_9CYAN</name>
<proteinExistence type="predicted"/>
<keyword evidence="2" id="KW-0812">Transmembrane</keyword>
<protein>
    <recommendedName>
        <fullName evidence="5">DUF4177 domain-containing protein</fullName>
    </recommendedName>
</protein>
<feature type="transmembrane region" description="Helical" evidence="2">
    <location>
        <begin position="6"/>
        <end position="27"/>
    </location>
</feature>
<feature type="compositionally biased region" description="Pro residues" evidence="1">
    <location>
        <begin position="182"/>
        <end position="200"/>
    </location>
</feature>
<feature type="transmembrane region" description="Helical" evidence="2">
    <location>
        <begin position="133"/>
        <end position="154"/>
    </location>
</feature>
<keyword evidence="2" id="KW-1133">Transmembrane helix</keyword>
<keyword evidence="4" id="KW-1185">Reference proteome</keyword>
<feature type="compositionally biased region" description="Polar residues" evidence="1">
    <location>
        <begin position="166"/>
        <end position="179"/>
    </location>
</feature>
<evidence type="ECO:0000256" key="2">
    <source>
        <dbReference type="SAM" id="Phobius"/>
    </source>
</evidence>
<evidence type="ECO:0008006" key="5">
    <source>
        <dbReference type="Google" id="ProtNLM"/>
    </source>
</evidence>
<keyword evidence="2" id="KW-0472">Membrane</keyword>
<feature type="region of interest" description="Disordered" evidence="1">
    <location>
        <begin position="166"/>
        <end position="200"/>
    </location>
</feature>
<reference evidence="3 4" key="1">
    <citation type="journal article" date="2020" name="ISME J.">
        <title>Comparative genomics reveals insights into cyanobacterial evolution and habitat adaptation.</title>
        <authorList>
            <person name="Chen M.Y."/>
            <person name="Teng W.K."/>
            <person name="Zhao L."/>
            <person name="Hu C.X."/>
            <person name="Zhou Y.K."/>
            <person name="Han B.P."/>
            <person name="Song L.R."/>
            <person name="Shu W.S."/>
        </authorList>
    </citation>
    <scope>NUCLEOTIDE SEQUENCE [LARGE SCALE GENOMIC DNA]</scope>
    <source>
        <strain evidence="3 4">FACHB-1050</strain>
    </source>
</reference>
<accession>A0ABR8C4U0</accession>
<dbReference type="EMBL" id="JACJQY010000003">
    <property type="protein sequence ID" value="MBD2315743.1"/>
    <property type="molecule type" value="Genomic_DNA"/>
</dbReference>
<sequence>MLTINAIIISTIILDVGIQSVIIDRIFRAKQSNRRREEVEEENLTRYESNTSSDQPKGWEFKILRTSSGGFRSRKVLNKVCAEESQAGWILLEKLDDHRLRFRRPITARDRDNQCKIDPYRTRYGIAEIVETWTTIIVLLAIMSGAAVLGFAAMNRFFGDWQTRSVQSAPRSGDNNNVIRQPPSPIAKPTTAPQPAPPAQ</sequence>
<dbReference type="RefSeq" id="WP_190576070.1">
    <property type="nucleotide sequence ID" value="NZ_CAWPQU010000023.1"/>
</dbReference>
<evidence type="ECO:0000313" key="4">
    <source>
        <dbReference type="Proteomes" id="UP000618445"/>
    </source>
</evidence>
<comment type="caution">
    <text evidence="3">The sequence shown here is derived from an EMBL/GenBank/DDBJ whole genome shotgun (WGS) entry which is preliminary data.</text>
</comment>
<gene>
    <name evidence="3" type="ORF">H6G05_02640</name>
</gene>
<organism evidence="3 4">
    <name type="scientific">Phormidium tenue FACHB-1050</name>
    <dbReference type="NCBI Taxonomy" id="2692857"/>
    <lineage>
        <taxon>Bacteria</taxon>
        <taxon>Bacillati</taxon>
        <taxon>Cyanobacteriota</taxon>
        <taxon>Cyanophyceae</taxon>
        <taxon>Oscillatoriophycideae</taxon>
        <taxon>Oscillatoriales</taxon>
        <taxon>Oscillatoriaceae</taxon>
        <taxon>Phormidium</taxon>
    </lineage>
</organism>
<evidence type="ECO:0000256" key="1">
    <source>
        <dbReference type="SAM" id="MobiDB-lite"/>
    </source>
</evidence>